<dbReference type="PANTHER" id="PTHR36985">
    <property type="entry name" value="TRANSLOCATION AND ASSEMBLY MODULE SUBUNIT TAMB"/>
    <property type="match status" value="1"/>
</dbReference>
<name>A0ABS9Z8U6_9HYPH</name>
<gene>
    <name evidence="6" type="ORF">K2U94_09755</name>
</gene>
<dbReference type="EMBL" id="JAIVFP010000001">
    <property type="protein sequence ID" value="MCI4683047.1"/>
    <property type="molecule type" value="Genomic_DNA"/>
</dbReference>
<accession>A0ABS9Z8U6</accession>
<feature type="domain" description="Translocation and assembly module TamB C-terminal" evidence="5">
    <location>
        <begin position="1096"/>
        <end position="1447"/>
    </location>
</feature>
<protein>
    <submittedName>
        <fullName evidence="6">Translocation/assembly module TamB domain-containing protein</fullName>
    </submittedName>
</protein>
<dbReference type="Proteomes" id="UP001139104">
    <property type="component" value="Unassembled WGS sequence"/>
</dbReference>
<evidence type="ECO:0000256" key="3">
    <source>
        <dbReference type="ARBA" id="ARBA00022989"/>
    </source>
</evidence>
<evidence type="ECO:0000256" key="2">
    <source>
        <dbReference type="ARBA" id="ARBA00022692"/>
    </source>
</evidence>
<keyword evidence="3" id="KW-1133">Transmembrane helix</keyword>
<proteinExistence type="predicted"/>
<comment type="subcellular location">
    <subcellularLocation>
        <location evidence="1">Membrane</location>
        <topology evidence="1">Single-pass membrane protein</topology>
    </subcellularLocation>
</comment>
<dbReference type="RefSeq" id="WP_243067019.1">
    <property type="nucleotide sequence ID" value="NZ_JAIVFP010000001.1"/>
</dbReference>
<keyword evidence="2" id="KW-0812">Transmembrane</keyword>
<dbReference type="Pfam" id="PF04357">
    <property type="entry name" value="TamB"/>
    <property type="match status" value="1"/>
</dbReference>
<evidence type="ECO:0000259" key="5">
    <source>
        <dbReference type="Pfam" id="PF04357"/>
    </source>
</evidence>
<dbReference type="PANTHER" id="PTHR36985:SF1">
    <property type="entry name" value="TRANSLOCATION AND ASSEMBLY MODULE SUBUNIT TAMB"/>
    <property type="match status" value="1"/>
</dbReference>
<keyword evidence="7" id="KW-1185">Reference proteome</keyword>
<evidence type="ECO:0000313" key="7">
    <source>
        <dbReference type="Proteomes" id="UP001139104"/>
    </source>
</evidence>
<reference evidence="6" key="1">
    <citation type="journal article" date="2022" name="ISME J.">
        <title>Identification of active gaseous-alkane degraders at natural gas seeps.</title>
        <authorList>
            <person name="Farhan Ul Haque M."/>
            <person name="Hernandez M."/>
            <person name="Crombie A.T."/>
            <person name="Murrell J.C."/>
        </authorList>
    </citation>
    <scope>NUCLEOTIDE SEQUENCE</scope>
    <source>
        <strain evidence="6">PC2</strain>
    </source>
</reference>
<sequence length="1453" mass="148582">MARALRYLGLAAVLLALIGGGIYAGLVYYAGPTGPTAAGAPPGDQKGLLASVIEKALSTPDMKISIGAVDGALSSDATIRDVEISDAKGPWLKLDRARIVWTQSALLFGKLLVNNLEIGHLEILRRPIPSQAKPAESGSEAPAGAPSAPNLPIKVVVGAFSLAQLDLGQPVIGVAARLEAQGHASLGRASDGLDLVFDLKRQDAPGALALNLAYKPTSTMLKLGASVHEPAGGLIAHAAKLDGLPPIDLDLHGEGPLDGFQAQLKFVAGPLATVSGDARLNRAAAARALTLNLNGAVEKLLPPWLGPVFQGDTKVSGAILFGDDGFYGLDAFRIAASEAQLDASGKFSADRNVDAHVKLAALADESGAVRAGDVRIGALEFRLDAQGPMLAPDMDLNLHVADAAAPAGKIGRLDAKVTARPDGPATDAKTRVDVAADASGEGLSFRDKSLNDAIGASFTLTLRARAAPSGDADVSTAKLSTAAGEVAATGAFGLHRLNGHVDFGAPDLRRFAALAQMALAGSVKGGVDLSGAPAKGRIDAKLAIKAEKLATGIAAADGLIGGKADIAGALGKSKDGFHFDGLTLTTPGLTARIDGRATREAADVDFTATAGDLARIAKDFAGKAEAKGKLTGSLEHPDATLTLALTNVRSMGRSIPRLTFDISGKDLIAAPQARIALDGQIGSKPAKGALDISRDAAQVWRFAADKLSIGSVFLSGSGALSPKNLLDGTLKLRADNLDDVSPLALQKLAGKLDADLTFSAADGRQSGAARVTATGLKAAQASVEKLDVDLRGSDLFGAPTLDGTASIDRARIAGESIPRLRLVAKSGAGASDLTLSTEARGNTVESKGRLFAQKPIKLELSAFEAKGAGQRISLAGPARFAYPPGGVEIRGLSLASGAGRLNVDGTAGDKLDLRVSAKSLPLALARLASPDLALEGTLDVAAKIAGKPSAPTGDWRLELARLSTPQTRSASLPAIGARASGRLQGKRTSLDATIGLPRGGTAQITGFAPLDPAGALDLTIRAAIDASLANTMLAAGGQSVSGKLSIDAKAQGPANKPQLAGSASLANGSFDDPLAGVRFDHVNAMLRARGDRIAIERFTAATRNSGTIAMTGDVRVAPDAGFPASLRITGQKAELVSNDYVTAIANLALDLSGPLARRPRISGKVDFDSIDVRVPDSIPVSSQPLANIRQVDPTAAARARMALAAKRKAQQAKRKKSQPAFNADLNVAVSAPSRIFVRGHGINAELGGHLNIAGDLTAPSSHGSFDLRGGAMSLGGKTFDFTRGNIVFTGGPIPQLDFLTEVAAGDITARIAVTGPADEPAFAFSSIPSLPQDEVISRLLFNSASGGLTTIQALQLAQTIAEFSGQRGPGVMNKMRRALGVDTLNVGVGPDGSPQVGASRYISKNVNVGVRTGAKPADNAVTLGVDITKRLRVQGTADADGSASLGVATQWEY</sequence>
<dbReference type="InterPro" id="IPR007452">
    <property type="entry name" value="TamB_C"/>
</dbReference>
<evidence type="ECO:0000313" key="6">
    <source>
        <dbReference type="EMBL" id="MCI4683047.1"/>
    </source>
</evidence>
<evidence type="ECO:0000256" key="1">
    <source>
        <dbReference type="ARBA" id="ARBA00004167"/>
    </source>
</evidence>
<organism evidence="6 7">
    <name type="scientific">Candidatus Rhodoblastus alkanivorans</name>
    <dbReference type="NCBI Taxonomy" id="2954117"/>
    <lineage>
        <taxon>Bacteria</taxon>
        <taxon>Pseudomonadati</taxon>
        <taxon>Pseudomonadota</taxon>
        <taxon>Alphaproteobacteria</taxon>
        <taxon>Hyphomicrobiales</taxon>
        <taxon>Rhodoblastaceae</taxon>
        <taxon>Rhodoblastus</taxon>
    </lineage>
</organism>
<evidence type="ECO:0000256" key="4">
    <source>
        <dbReference type="ARBA" id="ARBA00023136"/>
    </source>
</evidence>
<keyword evidence="4" id="KW-0472">Membrane</keyword>
<comment type="caution">
    <text evidence="6">The sequence shown here is derived from an EMBL/GenBank/DDBJ whole genome shotgun (WGS) entry which is preliminary data.</text>
</comment>